<organism evidence="1 2">
    <name type="scientific">Metschnikowia bicuspidata var. bicuspidata NRRL YB-4993</name>
    <dbReference type="NCBI Taxonomy" id="869754"/>
    <lineage>
        <taxon>Eukaryota</taxon>
        <taxon>Fungi</taxon>
        <taxon>Dikarya</taxon>
        <taxon>Ascomycota</taxon>
        <taxon>Saccharomycotina</taxon>
        <taxon>Pichiomycetes</taxon>
        <taxon>Metschnikowiaceae</taxon>
        <taxon>Metschnikowia</taxon>
    </lineage>
</organism>
<dbReference type="AlphaFoldDB" id="A0A1A0HIU6"/>
<dbReference type="GO" id="GO:0007007">
    <property type="term" value="P:inner mitochondrial membrane organization"/>
    <property type="evidence" value="ECO:0007669"/>
    <property type="project" value="TreeGrafter"/>
</dbReference>
<dbReference type="EMBL" id="LXTC01000001">
    <property type="protein sequence ID" value="OBA23926.1"/>
    <property type="molecule type" value="Genomic_DNA"/>
</dbReference>
<reference evidence="1 2" key="1">
    <citation type="submission" date="2016-05" db="EMBL/GenBank/DDBJ databases">
        <title>Comparative genomics of biotechnologically important yeasts.</title>
        <authorList>
            <consortium name="DOE Joint Genome Institute"/>
            <person name="Riley R."/>
            <person name="Haridas S."/>
            <person name="Wolfe K.H."/>
            <person name="Lopes M.R."/>
            <person name="Hittinger C.T."/>
            <person name="Goker M."/>
            <person name="Salamov A."/>
            <person name="Wisecaver J."/>
            <person name="Long T.M."/>
            <person name="Aerts A.L."/>
            <person name="Barry K."/>
            <person name="Choi C."/>
            <person name="Clum A."/>
            <person name="Coughlan A.Y."/>
            <person name="Deshpande S."/>
            <person name="Douglass A.P."/>
            <person name="Hanson S.J."/>
            <person name="Klenk H.-P."/>
            <person name="LaButti K."/>
            <person name="Lapidus A."/>
            <person name="Lindquist E."/>
            <person name="Lipzen A."/>
            <person name="Meier-kolthoff J.P."/>
            <person name="Ohm R.A."/>
            <person name="Otillar R.P."/>
            <person name="Pangilinan J."/>
            <person name="Peng Y."/>
            <person name="Rokas A."/>
            <person name="Rosa C.A."/>
            <person name="Scheuner C."/>
            <person name="Sibirny A.A."/>
            <person name="Slot J.C."/>
            <person name="Stielow J.B."/>
            <person name="Sun H."/>
            <person name="Kurtzman C.P."/>
            <person name="Blackwell M."/>
            <person name="Grigoriev I.V."/>
            <person name="Jeffries T.W."/>
        </authorList>
    </citation>
    <scope>NUCLEOTIDE SEQUENCE [LARGE SCALE GENOMIC DNA]</scope>
    <source>
        <strain evidence="1 2">NRRL YB-4993</strain>
    </source>
</reference>
<dbReference type="GeneID" id="30026664"/>
<dbReference type="RefSeq" id="XP_018714407.1">
    <property type="nucleotide sequence ID" value="XM_018853688.1"/>
</dbReference>
<dbReference type="PANTHER" id="PTHR36959">
    <property type="entry name" value="ALTERED INHERITANCE OF MITOCHONDRIA PROTEIN 24, MITOCHONDRIAL"/>
    <property type="match status" value="1"/>
</dbReference>
<evidence type="ECO:0000313" key="2">
    <source>
        <dbReference type="Proteomes" id="UP000092555"/>
    </source>
</evidence>
<accession>A0A1A0HIU6</accession>
<dbReference type="STRING" id="869754.A0A1A0HIU6"/>
<dbReference type="Proteomes" id="UP000092555">
    <property type="component" value="Unassembled WGS sequence"/>
</dbReference>
<name>A0A1A0HIU6_9ASCO</name>
<gene>
    <name evidence="1" type="ORF">METBIDRAFT_10130</name>
</gene>
<dbReference type="GO" id="GO:0005743">
    <property type="term" value="C:mitochondrial inner membrane"/>
    <property type="evidence" value="ECO:0007669"/>
    <property type="project" value="TreeGrafter"/>
</dbReference>
<comment type="caution">
    <text evidence="1">The sequence shown here is derived from an EMBL/GenBank/DDBJ whole genome shotgun (WGS) entry which is preliminary data.</text>
</comment>
<keyword evidence="2" id="KW-1185">Reference proteome</keyword>
<dbReference type="PANTHER" id="PTHR36959:SF2">
    <property type="entry name" value="ALTERED INHERITANCE OF MITOCHONDRIA PROTEIN 24, MITOCHONDRIAL"/>
    <property type="match status" value="1"/>
</dbReference>
<protein>
    <submittedName>
        <fullName evidence="1">Uncharacterized protein</fullName>
    </submittedName>
</protein>
<proteinExistence type="predicted"/>
<dbReference type="OrthoDB" id="5295771at2759"/>
<sequence length="281" mass="32261">MHLQVGVRGTTYQYVYSKLARGFGTKPSINSFPAVTGSGPFIELPRIEPFSTHDKGQRLQLPQRSRMNTRLDSMIYLIEDYEGFTRNLKALHGKMWYQEIKLSCSNTLFYSFDLSEASNFALLKVKKGDIWNLKSSYYLAAWTGYDLQIDETKADFNLRGNGFFIARGSGPLYQVELKDGQEILINYSSFVGTSANIVRITSRPLVESRGRSRIWHRIWSMIQVNLFATQKIERISKQTETLGINHAFDWVDKKREKIFLVKDQFCLVKGPGMVVIQNNVS</sequence>
<evidence type="ECO:0000313" key="1">
    <source>
        <dbReference type="EMBL" id="OBA23926.1"/>
    </source>
</evidence>